<protein>
    <submittedName>
        <fullName evidence="2">Aldo/keto reductase family protein</fullName>
    </submittedName>
</protein>
<sequence>MLPLTSRRDFLRHTAKGVSVAMLARSPIARAALIEPEPLAAKFHAHDDIVLGNTGIRTSRLAMGSGTHGSGGHSNQTRLGMSAFSSLMVEGYHENGLRFFDAADQYGSHPYVAAALKELPRDKVTVMTKTNARTPEGVRADLDRFRRELGIEHIDIVLLHCMTEPDWDTKYGGCMDVLSEAKAKGVIRAHGVSCHSLSALRAAAKSPWVEIDLARLNPIGSNMDAGPETIVPILQQMKADGKGVIGMKILGQGDLREKPAEAIRYALGTGVLDAFTIGAESQNEQNNLVQRIAAA</sequence>
<dbReference type="Proteomes" id="UP000199024">
    <property type="component" value="Unassembled WGS sequence"/>
</dbReference>
<dbReference type="InterPro" id="IPR006311">
    <property type="entry name" value="TAT_signal"/>
</dbReference>
<evidence type="ECO:0000259" key="1">
    <source>
        <dbReference type="Pfam" id="PF00248"/>
    </source>
</evidence>
<gene>
    <name evidence="2" type="ORF">SAMN05421771_2937</name>
</gene>
<proteinExistence type="predicted"/>
<name>A0A1I6MLL1_9BACT</name>
<evidence type="ECO:0000313" key="3">
    <source>
        <dbReference type="Proteomes" id="UP000199024"/>
    </source>
</evidence>
<dbReference type="Gene3D" id="3.20.20.100">
    <property type="entry name" value="NADP-dependent oxidoreductase domain"/>
    <property type="match status" value="1"/>
</dbReference>
<dbReference type="AlphaFoldDB" id="A0A1I6MLL1"/>
<dbReference type="CDD" id="cd19100">
    <property type="entry name" value="AKR_unchar"/>
    <property type="match status" value="1"/>
</dbReference>
<dbReference type="RefSeq" id="WP_089839988.1">
    <property type="nucleotide sequence ID" value="NZ_FOZL01000001.1"/>
</dbReference>
<dbReference type="OrthoDB" id="9804790at2"/>
<dbReference type="InterPro" id="IPR053135">
    <property type="entry name" value="AKR2_Oxidoreductase"/>
</dbReference>
<accession>A0A1I6MLL1</accession>
<keyword evidence="3" id="KW-1185">Reference proteome</keyword>
<dbReference type="InterPro" id="IPR023210">
    <property type="entry name" value="NADP_OxRdtase_dom"/>
</dbReference>
<dbReference type="SUPFAM" id="SSF51430">
    <property type="entry name" value="NAD(P)-linked oxidoreductase"/>
    <property type="match status" value="1"/>
</dbReference>
<feature type="domain" description="NADP-dependent oxidoreductase" evidence="1">
    <location>
        <begin position="86"/>
        <end position="261"/>
    </location>
</feature>
<dbReference type="PROSITE" id="PS51318">
    <property type="entry name" value="TAT"/>
    <property type="match status" value="1"/>
</dbReference>
<dbReference type="EMBL" id="FOZL01000001">
    <property type="protein sequence ID" value="SFS16583.1"/>
    <property type="molecule type" value="Genomic_DNA"/>
</dbReference>
<dbReference type="InterPro" id="IPR036812">
    <property type="entry name" value="NAD(P)_OxRdtase_dom_sf"/>
</dbReference>
<dbReference type="STRING" id="474950.SAMN05421771_2937"/>
<dbReference type="PANTHER" id="PTHR43312">
    <property type="entry name" value="D-THREO-ALDOSE 1-DEHYDROGENASE"/>
    <property type="match status" value="1"/>
</dbReference>
<dbReference type="PANTHER" id="PTHR43312:SF1">
    <property type="entry name" value="NADP-DEPENDENT OXIDOREDUCTASE DOMAIN-CONTAINING PROTEIN"/>
    <property type="match status" value="1"/>
</dbReference>
<reference evidence="2 3" key="1">
    <citation type="submission" date="2016-10" db="EMBL/GenBank/DDBJ databases">
        <authorList>
            <person name="de Groot N.N."/>
        </authorList>
    </citation>
    <scope>NUCLEOTIDE SEQUENCE [LARGE SCALE GENOMIC DNA]</scope>
    <source>
        <strain evidence="2 3">DSM 21001</strain>
    </source>
</reference>
<organism evidence="2 3">
    <name type="scientific">Granulicella pectinivorans</name>
    <dbReference type="NCBI Taxonomy" id="474950"/>
    <lineage>
        <taxon>Bacteria</taxon>
        <taxon>Pseudomonadati</taxon>
        <taxon>Acidobacteriota</taxon>
        <taxon>Terriglobia</taxon>
        <taxon>Terriglobales</taxon>
        <taxon>Acidobacteriaceae</taxon>
        <taxon>Granulicella</taxon>
    </lineage>
</organism>
<dbReference type="Pfam" id="PF00248">
    <property type="entry name" value="Aldo_ket_red"/>
    <property type="match status" value="1"/>
</dbReference>
<evidence type="ECO:0000313" key="2">
    <source>
        <dbReference type="EMBL" id="SFS16583.1"/>
    </source>
</evidence>